<feature type="region of interest" description="Disordered" evidence="1">
    <location>
        <begin position="310"/>
        <end position="335"/>
    </location>
</feature>
<dbReference type="OrthoDB" id="75724at2759"/>
<dbReference type="SUPFAM" id="SSF46938">
    <property type="entry name" value="CRAL/TRIO N-terminal domain"/>
    <property type="match status" value="1"/>
</dbReference>
<evidence type="ECO:0000313" key="3">
    <source>
        <dbReference type="EMBL" id="CAI2172862.1"/>
    </source>
</evidence>
<reference evidence="3" key="1">
    <citation type="submission" date="2022-08" db="EMBL/GenBank/DDBJ databases">
        <authorList>
            <person name="Kallberg Y."/>
            <person name="Tangrot J."/>
            <person name="Rosling A."/>
        </authorList>
    </citation>
    <scope>NUCLEOTIDE SEQUENCE</scope>
    <source>
        <strain evidence="3">Wild A</strain>
    </source>
</reference>
<dbReference type="PROSITE" id="PS50191">
    <property type="entry name" value="CRAL_TRIO"/>
    <property type="match status" value="1"/>
</dbReference>
<dbReference type="InterPro" id="IPR036865">
    <property type="entry name" value="CRAL-TRIO_dom_sf"/>
</dbReference>
<organism evidence="3 4">
    <name type="scientific">Funneliformis geosporum</name>
    <dbReference type="NCBI Taxonomy" id="1117311"/>
    <lineage>
        <taxon>Eukaryota</taxon>
        <taxon>Fungi</taxon>
        <taxon>Fungi incertae sedis</taxon>
        <taxon>Mucoromycota</taxon>
        <taxon>Glomeromycotina</taxon>
        <taxon>Glomeromycetes</taxon>
        <taxon>Glomerales</taxon>
        <taxon>Glomeraceae</taxon>
        <taxon>Funneliformis</taxon>
    </lineage>
</organism>
<dbReference type="EMBL" id="CAMKVN010000990">
    <property type="protein sequence ID" value="CAI2172862.1"/>
    <property type="molecule type" value="Genomic_DNA"/>
</dbReference>
<proteinExistence type="predicted"/>
<dbReference type="InterPro" id="IPR052432">
    <property type="entry name" value="PITP/CRAL-TRIO"/>
</dbReference>
<evidence type="ECO:0000256" key="1">
    <source>
        <dbReference type="SAM" id="MobiDB-lite"/>
    </source>
</evidence>
<evidence type="ECO:0000259" key="2">
    <source>
        <dbReference type="PROSITE" id="PS50191"/>
    </source>
</evidence>
<dbReference type="PANTHER" id="PTHR46590">
    <property type="entry name" value="PHOSPHATIDYLINOSITOL TRANSFER PROTEIN CSR1-RELATED"/>
    <property type="match status" value="1"/>
</dbReference>
<dbReference type="Gene3D" id="3.40.525.10">
    <property type="entry name" value="CRAL-TRIO lipid binding domain"/>
    <property type="match status" value="1"/>
</dbReference>
<comment type="caution">
    <text evidence="3">The sequence shown here is derived from an EMBL/GenBank/DDBJ whole genome shotgun (WGS) entry which is preliminary data.</text>
</comment>
<name>A0A9W4WMP4_9GLOM</name>
<dbReference type="PANTHER" id="PTHR46590:SF4">
    <property type="entry name" value="CRAL-TRIO DOMAIN-CONTAINING PROTEIN"/>
    <property type="match status" value="1"/>
</dbReference>
<protein>
    <submittedName>
        <fullName evidence="3">8268_t:CDS:1</fullName>
    </submittedName>
</protein>
<dbReference type="Proteomes" id="UP001153678">
    <property type="component" value="Unassembled WGS sequence"/>
</dbReference>
<dbReference type="AlphaFoldDB" id="A0A9W4WMP4"/>
<feature type="domain" description="CRAL-TRIO" evidence="2">
    <location>
        <begin position="94"/>
        <end position="263"/>
    </location>
</feature>
<gene>
    <name evidence="3" type="ORF">FWILDA_LOCUS5794</name>
</gene>
<dbReference type="Pfam" id="PF00650">
    <property type="entry name" value="CRAL_TRIO"/>
    <property type="match status" value="1"/>
</dbReference>
<evidence type="ECO:0000313" key="4">
    <source>
        <dbReference type="Proteomes" id="UP001153678"/>
    </source>
</evidence>
<dbReference type="SMART" id="SM00516">
    <property type="entry name" value="SEC14"/>
    <property type="match status" value="1"/>
</dbReference>
<dbReference type="CDD" id="cd00170">
    <property type="entry name" value="SEC14"/>
    <property type="match status" value="1"/>
</dbReference>
<dbReference type="InterPro" id="IPR036273">
    <property type="entry name" value="CRAL/TRIO_N_dom_sf"/>
</dbReference>
<dbReference type="SUPFAM" id="SSF52087">
    <property type="entry name" value="CRAL/TRIO domain"/>
    <property type="match status" value="1"/>
</dbReference>
<keyword evidence="4" id="KW-1185">Reference proteome</keyword>
<accession>A0A9W4WMP4</accession>
<sequence length="451" mass="51490">MHLQEKIIQLNVLFKESETVIDDLQASLVEFLLELQKDLDLDFVQVERIRQYINDRGTLFRFLRRAGFDFDSALKTLKSDLRWRVENKVDSISLADIHPLFVEKGLFFFHKTDKFGRPCAVFNLREYKRDDGSPTIEEVKKFIIYNAEVARRMLLDRTRESRDGPVLQYVILLDLKGAGVSTLDIELVPFTIDIMRHHFPGSAGSIFVLNYGWMYSGIWQIVKRILPEESLNRIFFPSEKELWSYFDEENVLIEQGGKDTYEYDSETCDAFSFYGNPSPALQMPLSRATSFDSLHDVFYSAHNTPFHSRPSTPFFSRPATPHGSRPGTPISSRPASPGLDHVAIPNCVSPMASPNLRFTVIDQEVPALTSHDPLNQYTPTFMVVLLRGGLMDEFLRLVTQQVTMQLSWNASTATTLTTAILSAALSGRNGNRLLRLELKEVNDSEVDIYEL</sequence>
<dbReference type="InterPro" id="IPR001251">
    <property type="entry name" value="CRAL-TRIO_dom"/>
</dbReference>